<dbReference type="SUPFAM" id="SSF51206">
    <property type="entry name" value="cAMP-binding domain-like"/>
    <property type="match status" value="1"/>
</dbReference>
<proteinExistence type="predicted"/>
<evidence type="ECO:0000259" key="5">
    <source>
        <dbReference type="PROSITE" id="PS50042"/>
    </source>
</evidence>
<name>A0A1Q2KUR5_9BACL</name>
<dbReference type="Pfam" id="PF13545">
    <property type="entry name" value="HTH_Crp_2"/>
    <property type="match status" value="1"/>
</dbReference>
<feature type="domain" description="HTH crp-type" evidence="6">
    <location>
        <begin position="141"/>
        <end position="216"/>
    </location>
</feature>
<dbReference type="InterPro" id="IPR000595">
    <property type="entry name" value="cNMP-bd_dom"/>
</dbReference>
<dbReference type="Gene3D" id="2.60.120.10">
    <property type="entry name" value="Jelly Rolls"/>
    <property type="match status" value="1"/>
</dbReference>
<dbReference type="InterPro" id="IPR012318">
    <property type="entry name" value="HTH_CRP"/>
</dbReference>
<dbReference type="CDD" id="cd00038">
    <property type="entry name" value="CAP_ED"/>
    <property type="match status" value="1"/>
</dbReference>
<dbReference type="Gene3D" id="1.10.10.10">
    <property type="entry name" value="Winged helix-like DNA-binding domain superfamily/Winged helix DNA-binding domain"/>
    <property type="match status" value="1"/>
</dbReference>
<dbReference type="RefSeq" id="WP_198038665.1">
    <property type="nucleotide sequence ID" value="NZ_CP019640.1"/>
</dbReference>
<dbReference type="SMART" id="SM00100">
    <property type="entry name" value="cNMP"/>
    <property type="match status" value="1"/>
</dbReference>
<accession>A0A1Q2KUR5</accession>
<evidence type="ECO:0000313" key="8">
    <source>
        <dbReference type="Proteomes" id="UP000188184"/>
    </source>
</evidence>
<dbReference type="GO" id="GO:0003700">
    <property type="term" value="F:DNA-binding transcription factor activity"/>
    <property type="evidence" value="ECO:0007669"/>
    <property type="project" value="TreeGrafter"/>
</dbReference>
<evidence type="ECO:0000259" key="6">
    <source>
        <dbReference type="PROSITE" id="PS51063"/>
    </source>
</evidence>
<dbReference type="PANTHER" id="PTHR24567:SF26">
    <property type="entry name" value="REGULATORY PROTEIN YEIL"/>
    <property type="match status" value="1"/>
</dbReference>
<dbReference type="InterPro" id="IPR014710">
    <property type="entry name" value="RmlC-like_jellyroll"/>
</dbReference>
<keyword evidence="2" id="KW-0238">DNA-binding</keyword>
<evidence type="ECO:0000313" key="7">
    <source>
        <dbReference type="EMBL" id="AQQ51955.1"/>
    </source>
</evidence>
<dbReference type="InterPro" id="IPR036388">
    <property type="entry name" value="WH-like_DNA-bd_sf"/>
</dbReference>
<dbReference type="InterPro" id="IPR036390">
    <property type="entry name" value="WH_DNA-bd_sf"/>
</dbReference>
<gene>
    <name evidence="7" type="ORF">B0X71_01680</name>
</gene>
<keyword evidence="1" id="KW-0805">Transcription regulation</keyword>
<dbReference type="InterPro" id="IPR018490">
    <property type="entry name" value="cNMP-bd_dom_sf"/>
</dbReference>
<evidence type="ECO:0000256" key="3">
    <source>
        <dbReference type="ARBA" id="ARBA00023159"/>
    </source>
</evidence>
<keyword evidence="8" id="KW-1185">Reference proteome</keyword>
<dbReference type="InterPro" id="IPR050397">
    <property type="entry name" value="Env_Response_Regulators"/>
</dbReference>
<dbReference type="SUPFAM" id="SSF46785">
    <property type="entry name" value="Winged helix' DNA-binding domain"/>
    <property type="match status" value="1"/>
</dbReference>
<dbReference type="GO" id="GO:0003677">
    <property type="term" value="F:DNA binding"/>
    <property type="evidence" value="ECO:0007669"/>
    <property type="project" value="UniProtKB-KW"/>
</dbReference>
<organism evidence="7 8">
    <name type="scientific">Planococcus lenghuensis</name>
    <dbReference type="NCBI Taxonomy" id="2213202"/>
    <lineage>
        <taxon>Bacteria</taxon>
        <taxon>Bacillati</taxon>
        <taxon>Bacillota</taxon>
        <taxon>Bacilli</taxon>
        <taxon>Bacillales</taxon>
        <taxon>Caryophanaceae</taxon>
        <taxon>Planococcus</taxon>
    </lineage>
</organism>
<evidence type="ECO:0000256" key="4">
    <source>
        <dbReference type="ARBA" id="ARBA00023163"/>
    </source>
</evidence>
<dbReference type="EMBL" id="CP019640">
    <property type="protein sequence ID" value="AQQ51955.1"/>
    <property type="molecule type" value="Genomic_DNA"/>
</dbReference>
<protein>
    <recommendedName>
        <fullName evidence="9">Crp/Fnr family transcriptional regulator</fullName>
    </recommendedName>
</protein>
<dbReference type="KEGG" id="pmar:B0X71_01680"/>
<keyword evidence="4" id="KW-0804">Transcription</keyword>
<evidence type="ECO:0008006" key="9">
    <source>
        <dbReference type="Google" id="ProtNLM"/>
    </source>
</evidence>
<dbReference type="PROSITE" id="PS50042">
    <property type="entry name" value="CNMP_BINDING_3"/>
    <property type="match status" value="1"/>
</dbReference>
<dbReference type="PROSITE" id="PS51063">
    <property type="entry name" value="HTH_CRP_2"/>
    <property type="match status" value="1"/>
</dbReference>
<keyword evidence="3" id="KW-0010">Activator</keyword>
<reference evidence="7 8" key="1">
    <citation type="submission" date="2017-02" db="EMBL/GenBank/DDBJ databases">
        <title>The complete genomic sequence of a novel cold adapted crude oil-degrading bacterium Planococcus qaidamina Y42.</title>
        <authorList>
            <person name="Yang R."/>
        </authorList>
    </citation>
    <scope>NUCLEOTIDE SEQUENCE [LARGE SCALE GENOMIC DNA]</scope>
    <source>
        <strain evidence="7 8">Y42</strain>
    </source>
</reference>
<dbReference type="Pfam" id="PF00027">
    <property type="entry name" value="cNMP_binding"/>
    <property type="match status" value="1"/>
</dbReference>
<dbReference type="GO" id="GO:0005829">
    <property type="term" value="C:cytosol"/>
    <property type="evidence" value="ECO:0007669"/>
    <property type="project" value="TreeGrafter"/>
</dbReference>
<dbReference type="AlphaFoldDB" id="A0A1Q2KUR5"/>
<evidence type="ECO:0000256" key="2">
    <source>
        <dbReference type="ARBA" id="ARBA00023125"/>
    </source>
</evidence>
<feature type="domain" description="Cyclic nucleotide-binding" evidence="5">
    <location>
        <begin position="7"/>
        <end position="110"/>
    </location>
</feature>
<sequence length="224" mass="25765">MIRTWPLFADLPPEAEALLLDMASRRTFSQHSFIFRQDEPLTYLHFVVRGKVKIHRVDISGKEQVVSFQQDGDMFPHIGIFREGNYPADAIAVTETEIILVSVDNFKKLMEAYPAISYNLHRVMEEKVIDLQKRLSEMIMNSANERVLLLLARLSNEHGRKDNQGRIVFTSRFTNMELANMIGTARETVNRCIAQLKAHGVLDVTSGGFFRIDPLLLEEELFKR</sequence>
<dbReference type="Proteomes" id="UP000188184">
    <property type="component" value="Chromosome"/>
</dbReference>
<evidence type="ECO:0000256" key="1">
    <source>
        <dbReference type="ARBA" id="ARBA00023015"/>
    </source>
</evidence>
<dbReference type="PANTHER" id="PTHR24567">
    <property type="entry name" value="CRP FAMILY TRANSCRIPTIONAL REGULATORY PROTEIN"/>
    <property type="match status" value="1"/>
</dbReference>
<dbReference type="SMART" id="SM00419">
    <property type="entry name" value="HTH_CRP"/>
    <property type="match status" value="1"/>
</dbReference>